<reference evidence="2 3" key="1">
    <citation type="submission" date="2019-12" db="EMBL/GenBank/DDBJ databases">
        <authorList>
            <person name="Li M."/>
        </authorList>
    </citation>
    <scope>NUCLEOTIDE SEQUENCE [LARGE SCALE GENOMIC DNA]</scope>
    <source>
        <strain evidence="2 3">GBMRC 2024</strain>
    </source>
</reference>
<name>A0A6L7G9N3_9RHOB</name>
<dbReference type="PIRSF" id="PIRSF034110">
    <property type="entry name" value="DUF1203"/>
    <property type="match status" value="1"/>
</dbReference>
<evidence type="ECO:0000313" key="3">
    <source>
        <dbReference type="Proteomes" id="UP000477911"/>
    </source>
</evidence>
<dbReference type="Proteomes" id="UP000477911">
    <property type="component" value="Unassembled WGS sequence"/>
</dbReference>
<dbReference type="Pfam" id="PF06718">
    <property type="entry name" value="DUF1203"/>
    <property type="match status" value="1"/>
</dbReference>
<gene>
    <name evidence="2" type="ORF">GR170_19415</name>
</gene>
<evidence type="ECO:0000256" key="1">
    <source>
        <dbReference type="SAM" id="MobiDB-lite"/>
    </source>
</evidence>
<feature type="region of interest" description="Disordered" evidence="1">
    <location>
        <begin position="13"/>
        <end position="34"/>
    </location>
</feature>
<proteinExistence type="predicted"/>
<sequence>MPRFHGMPVATAESFRGGAPDAYGNPPERQRSDGGAPCRCCLRMIPEGAAMLVLAYRPFVSLQPYAETGPVFLCADACAPDSAAEGSLPAILVSPDYLLKGYCAEERIVYGTGQVTPVPEIAAYADALLARPEVAFVDLRSARNNCWQARLTRSA</sequence>
<dbReference type="EMBL" id="WUMU01000023">
    <property type="protein sequence ID" value="MXN20010.1"/>
    <property type="molecule type" value="Genomic_DNA"/>
</dbReference>
<evidence type="ECO:0000313" key="2">
    <source>
        <dbReference type="EMBL" id="MXN20010.1"/>
    </source>
</evidence>
<accession>A0A6L7G9N3</accession>
<keyword evidence="3" id="KW-1185">Reference proteome</keyword>
<protein>
    <submittedName>
        <fullName evidence="2">DUF1203 domain-containing protein</fullName>
    </submittedName>
</protein>
<comment type="caution">
    <text evidence="2">The sequence shown here is derived from an EMBL/GenBank/DDBJ whole genome shotgun (WGS) entry which is preliminary data.</text>
</comment>
<dbReference type="AlphaFoldDB" id="A0A6L7G9N3"/>
<dbReference type="InterPro" id="IPR009593">
    <property type="entry name" value="DUF1203"/>
</dbReference>
<organism evidence="2 3">
    <name type="scientific">Pseudooceanicola albus</name>
    <dbReference type="NCBI Taxonomy" id="2692189"/>
    <lineage>
        <taxon>Bacteria</taxon>
        <taxon>Pseudomonadati</taxon>
        <taxon>Pseudomonadota</taxon>
        <taxon>Alphaproteobacteria</taxon>
        <taxon>Rhodobacterales</taxon>
        <taxon>Paracoccaceae</taxon>
        <taxon>Pseudooceanicola</taxon>
    </lineage>
</organism>
<dbReference type="RefSeq" id="WP_160896138.1">
    <property type="nucleotide sequence ID" value="NZ_WUMU01000023.1"/>
</dbReference>